<accession>A0A2P2QGS5</accession>
<protein>
    <submittedName>
        <fullName evidence="1">Uncharacterized protein</fullName>
    </submittedName>
</protein>
<organism evidence="1">
    <name type="scientific">Rhizophora mucronata</name>
    <name type="common">Asiatic mangrove</name>
    <dbReference type="NCBI Taxonomy" id="61149"/>
    <lineage>
        <taxon>Eukaryota</taxon>
        <taxon>Viridiplantae</taxon>
        <taxon>Streptophyta</taxon>
        <taxon>Embryophyta</taxon>
        <taxon>Tracheophyta</taxon>
        <taxon>Spermatophyta</taxon>
        <taxon>Magnoliopsida</taxon>
        <taxon>eudicotyledons</taxon>
        <taxon>Gunneridae</taxon>
        <taxon>Pentapetalae</taxon>
        <taxon>rosids</taxon>
        <taxon>fabids</taxon>
        <taxon>Malpighiales</taxon>
        <taxon>Rhizophoraceae</taxon>
        <taxon>Rhizophora</taxon>
    </lineage>
</organism>
<dbReference type="EMBL" id="GGEC01085620">
    <property type="protein sequence ID" value="MBX66104.1"/>
    <property type="molecule type" value="Transcribed_RNA"/>
</dbReference>
<proteinExistence type="predicted"/>
<reference evidence="1" key="1">
    <citation type="submission" date="2018-02" db="EMBL/GenBank/DDBJ databases">
        <title>Rhizophora mucronata_Transcriptome.</title>
        <authorList>
            <person name="Meera S.P."/>
            <person name="Sreeshan A."/>
            <person name="Augustine A."/>
        </authorList>
    </citation>
    <scope>NUCLEOTIDE SEQUENCE</scope>
    <source>
        <tissue evidence="1">Leaf</tissue>
    </source>
</reference>
<evidence type="ECO:0000313" key="1">
    <source>
        <dbReference type="EMBL" id="MBX66104.1"/>
    </source>
</evidence>
<sequence length="13" mass="1575">MKAQVMQMNFFAE</sequence>
<name>A0A2P2QGS5_RHIMU</name>